<dbReference type="InterPro" id="IPR017907">
    <property type="entry name" value="Znf_RING_CS"/>
</dbReference>
<evidence type="ECO:0000313" key="7">
    <source>
        <dbReference type="Proteomes" id="UP001418222"/>
    </source>
</evidence>
<dbReference type="Gene3D" id="3.30.40.10">
    <property type="entry name" value="Zinc/RING finger domain, C3HC4 (zinc finger)"/>
    <property type="match status" value="1"/>
</dbReference>
<gene>
    <name evidence="6" type="ORF">KSP39_PZI015564</name>
</gene>
<dbReference type="PANTHER" id="PTHR46629">
    <property type="entry name" value="OS01G0917900 PROTEIN"/>
    <property type="match status" value="1"/>
</dbReference>
<keyword evidence="7" id="KW-1185">Reference proteome</keyword>
<dbReference type="GO" id="GO:0008270">
    <property type="term" value="F:zinc ion binding"/>
    <property type="evidence" value="ECO:0007669"/>
    <property type="project" value="UniProtKB-KW"/>
</dbReference>
<keyword evidence="2 4" id="KW-0863">Zinc-finger</keyword>
<name>A0AAP0G1F2_9ASPA</name>
<dbReference type="InterPro" id="IPR001841">
    <property type="entry name" value="Znf_RING"/>
</dbReference>
<evidence type="ECO:0000313" key="6">
    <source>
        <dbReference type="EMBL" id="KAK8933349.1"/>
    </source>
</evidence>
<dbReference type="PROSITE" id="PS50089">
    <property type="entry name" value="ZF_RING_2"/>
    <property type="match status" value="1"/>
</dbReference>
<dbReference type="AlphaFoldDB" id="A0AAP0G1F2"/>
<evidence type="ECO:0000256" key="4">
    <source>
        <dbReference type="PROSITE-ProRule" id="PRU00175"/>
    </source>
</evidence>
<comment type="caution">
    <text evidence="6">The sequence shown here is derived from an EMBL/GenBank/DDBJ whole genome shotgun (WGS) entry which is preliminary data.</text>
</comment>
<evidence type="ECO:0000256" key="1">
    <source>
        <dbReference type="ARBA" id="ARBA00022723"/>
    </source>
</evidence>
<dbReference type="InterPro" id="IPR013083">
    <property type="entry name" value="Znf_RING/FYVE/PHD"/>
</dbReference>
<dbReference type="Proteomes" id="UP001418222">
    <property type="component" value="Unassembled WGS sequence"/>
</dbReference>
<sequence>MPGIRKIIWEKLGFTKTDPGCCGNLWGSRRFSPQVDPVTTRTSAGEEIAAPEAAGEMNLRAAGEEERQMRPADSSMAAEPTLISWLEKEEEEEREKVVTGLGENCCVCMERKKGAAFIPCGHAFCRVCARDLWIERRSCALCNQTILEILDLF</sequence>
<protein>
    <recommendedName>
        <fullName evidence="5">RING-type domain-containing protein</fullName>
    </recommendedName>
</protein>
<reference evidence="6 7" key="1">
    <citation type="journal article" date="2022" name="Nat. Plants">
        <title>Genomes of leafy and leafless Platanthera orchids illuminate the evolution of mycoheterotrophy.</title>
        <authorList>
            <person name="Li M.H."/>
            <person name="Liu K.W."/>
            <person name="Li Z."/>
            <person name="Lu H.C."/>
            <person name="Ye Q.L."/>
            <person name="Zhang D."/>
            <person name="Wang J.Y."/>
            <person name="Li Y.F."/>
            <person name="Zhong Z.M."/>
            <person name="Liu X."/>
            <person name="Yu X."/>
            <person name="Liu D.K."/>
            <person name="Tu X.D."/>
            <person name="Liu B."/>
            <person name="Hao Y."/>
            <person name="Liao X.Y."/>
            <person name="Jiang Y.T."/>
            <person name="Sun W.H."/>
            <person name="Chen J."/>
            <person name="Chen Y.Q."/>
            <person name="Ai Y."/>
            <person name="Zhai J.W."/>
            <person name="Wu S.S."/>
            <person name="Zhou Z."/>
            <person name="Hsiao Y.Y."/>
            <person name="Wu W.L."/>
            <person name="Chen Y.Y."/>
            <person name="Lin Y.F."/>
            <person name="Hsu J.L."/>
            <person name="Li C.Y."/>
            <person name="Wang Z.W."/>
            <person name="Zhao X."/>
            <person name="Zhong W.Y."/>
            <person name="Ma X.K."/>
            <person name="Ma L."/>
            <person name="Huang J."/>
            <person name="Chen G.Z."/>
            <person name="Huang M.Z."/>
            <person name="Huang L."/>
            <person name="Peng D.H."/>
            <person name="Luo Y.B."/>
            <person name="Zou S.Q."/>
            <person name="Chen S.P."/>
            <person name="Lan S."/>
            <person name="Tsai W.C."/>
            <person name="Van de Peer Y."/>
            <person name="Liu Z.J."/>
        </authorList>
    </citation>
    <scope>NUCLEOTIDE SEQUENCE [LARGE SCALE GENOMIC DNA]</scope>
    <source>
        <strain evidence="6">Lor287</strain>
    </source>
</reference>
<organism evidence="6 7">
    <name type="scientific">Platanthera zijinensis</name>
    <dbReference type="NCBI Taxonomy" id="2320716"/>
    <lineage>
        <taxon>Eukaryota</taxon>
        <taxon>Viridiplantae</taxon>
        <taxon>Streptophyta</taxon>
        <taxon>Embryophyta</taxon>
        <taxon>Tracheophyta</taxon>
        <taxon>Spermatophyta</taxon>
        <taxon>Magnoliopsida</taxon>
        <taxon>Liliopsida</taxon>
        <taxon>Asparagales</taxon>
        <taxon>Orchidaceae</taxon>
        <taxon>Orchidoideae</taxon>
        <taxon>Orchideae</taxon>
        <taxon>Orchidinae</taxon>
        <taxon>Platanthera</taxon>
    </lineage>
</organism>
<dbReference type="SMART" id="SM00184">
    <property type="entry name" value="RING"/>
    <property type="match status" value="1"/>
</dbReference>
<accession>A0AAP0G1F2</accession>
<proteinExistence type="predicted"/>
<dbReference type="PROSITE" id="PS00518">
    <property type="entry name" value="ZF_RING_1"/>
    <property type="match status" value="1"/>
</dbReference>
<keyword evidence="1" id="KW-0479">Metal-binding</keyword>
<dbReference type="EMBL" id="JBBWWQ010000013">
    <property type="protein sequence ID" value="KAK8933349.1"/>
    <property type="molecule type" value="Genomic_DNA"/>
</dbReference>
<dbReference type="Pfam" id="PF13920">
    <property type="entry name" value="zf-C3HC4_3"/>
    <property type="match status" value="1"/>
</dbReference>
<evidence type="ECO:0000259" key="5">
    <source>
        <dbReference type="PROSITE" id="PS50089"/>
    </source>
</evidence>
<evidence type="ECO:0000256" key="3">
    <source>
        <dbReference type="ARBA" id="ARBA00022833"/>
    </source>
</evidence>
<evidence type="ECO:0000256" key="2">
    <source>
        <dbReference type="ARBA" id="ARBA00022771"/>
    </source>
</evidence>
<feature type="domain" description="RING-type" evidence="5">
    <location>
        <begin position="105"/>
        <end position="143"/>
    </location>
</feature>
<dbReference type="SUPFAM" id="SSF57850">
    <property type="entry name" value="RING/U-box"/>
    <property type="match status" value="1"/>
</dbReference>
<keyword evidence="3" id="KW-0862">Zinc</keyword>